<dbReference type="PANTHER" id="PTHR45730">
    <property type="entry name" value="ZINC FINGER PROTEIN JAGGED"/>
    <property type="match status" value="1"/>
</dbReference>
<dbReference type="PROSITE" id="PS50157">
    <property type="entry name" value="ZINC_FINGER_C2H2_2"/>
    <property type="match status" value="1"/>
</dbReference>
<reference evidence="5" key="1">
    <citation type="journal article" date="2005" name="Nature">
        <title>The map-based sequence of the rice genome.</title>
        <authorList>
            <consortium name="International rice genome sequencing project (IRGSP)"/>
            <person name="Matsumoto T."/>
            <person name="Wu J."/>
            <person name="Kanamori H."/>
            <person name="Katayose Y."/>
            <person name="Fujisawa M."/>
            <person name="Namiki N."/>
            <person name="Mizuno H."/>
            <person name="Yamamoto K."/>
            <person name="Antonio B.A."/>
            <person name="Baba T."/>
            <person name="Sakata K."/>
            <person name="Nagamura Y."/>
            <person name="Aoki H."/>
            <person name="Arikawa K."/>
            <person name="Arita K."/>
            <person name="Bito T."/>
            <person name="Chiden Y."/>
            <person name="Fujitsuka N."/>
            <person name="Fukunaka R."/>
            <person name="Hamada M."/>
            <person name="Harada C."/>
            <person name="Hayashi A."/>
            <person name="Hijishita S."/>
            <person name="Honda M."/>
            <person name="Hosokawa S."/>
            <person name="Ichikawa Y."/>
            <person name="Idonuma A."/>
            <person name="Iijima M."/>
            <person name="Ikeda M."/>
            <person name="Ikeno M."/>
            <person name="Ito K."/>
            <person name="Ito S."/>
            <person name="Ito T."/>
            <person name="Ito Y."/>
            <person name="Ito Y."/>
            <person name="Iwabuchi A."/>
            <person name="Kamiya K."/>
            <person name="Karasawa W."/>
            <person name="Kurita K."/>
            <person name="Katagiri S."/>
            <person name="Kikuta A."/>
            <person name="Kobayashi H."/>
            <person name="Kobayashi N."/>
            <person name="Machita K."/>
            <person name="Maehara T."/>
            <person name="Masukawa M."/>
            <person name="Mizubayashi T."/>
            <person name="Mukai Y."/>
            <person name="Nagasaki H."/>
            <person name="Nagata Y."/>
            <person name="Naito S."/>
            <person name="Nakashima M."/>
            <person name="Nakama Y."/>
            <person name="Nakamichi Y."/>
            <person name="Nakamura M."/>
            <person name="Meguro A."/>
            <person name="Negishi M."/>
            <person name="Ohta I."/>
            <person name="Ohta T."/>
            <person name="Okamoto M."/>
            <person name="Ono N."/>
            <person name="Saji S."/>
            <person name="Sakaguchi M."/>
            <person name="Sakai K."/>
            <person name="Shibata M."/>
            <person name="Shimokawa T."/>
            <person name="Song J."/>
            <person name="Takazaki Y."/>
            <person name="Terasawa K."/>
            <person name="Tsugane M."/>
            <person name="Tsuji K."/>
            <person name="Ueda S."/>
            <person name="Waki K."/>
            <person name="Yamagata H."/>
            <person name="Yamamoto M."/>
            <person name="Yamamoto S."/>
            <person name="Yamane H."/>
            <person name="Yoshiki S."/>
            <person name="Yoshihara R."/>
            <person name="Yukawa K."/>
            <person name="Zhong H."/>
            <person name="Yano M."/>
            <person name="Yuan Q."/>
            <person name="Ouyang S."/>
            <person name="Liu J."/>
            <person name="Jones K.M."/>
            <person name="Gansberger K."/>
            <person name="Moffat K."/>
            <person name="Hill J."/>
            <person name="Bera J."/>
            <person name="Fadrosh D."/>
            <person name="Jin S."/>
            <person name="Johri S."/>
            <person name="Kim M."/>
            <person name="Overton L."/>
            <person name="Reardon M."/>
            <person name="Tsitrin T."/>
            <person name="Vuong H."/>
            <person name="Weaver B."/>
            <person name="Ciecko A."/>
            <person name="Tallon L."/>
            <person name="Jackson J."/>
            <person name="Pai G."/>
            <person name="Aken S.V."/>
            <person name="Utterback T."/>
            <person name="Reidmuller S."/>
            <person name="Feldblyum T."/>
            <person name="Hsiao J."/>
            <person name="Zismann V."/>
            <person name="Iobst S."/>
            <person name="de Vazeille A.R."/>
            <person name="Buell C.R."/>
            <person name="Ying K."/>
            <person name="Li Y."/>
            <person name="Lu T."/>
            <person name="Huang Y."/>
            <person name="Zhao Q."/>
            <person name="Feng Q."/>
            <person name="Zhang L."/>
            <person name="Zhu J."/>
            <person name="Weng Q."/>
            <person name="Mu J."/>
            <person name="Lu Y."/>
            <person name="Fan D."/>
            <person name="Liu Y."/>
            <person name="Guan J."/>
            <person name="Zhang Y."/>
            <person name="Yu S."/>
            <person name="Liu X."/>
            <person name="Zhang Y."/>
            <person name="Hong G."/>
            <person name="Han B."/>
            <person name="Choisne N."/>
            <person name="Demange N."/>
            <person name="Orjeda G."/>
            <person name="Samain S."/>
            <person name="Cattolico L."/>
            <person name="Pelletier E."/>
            <person name="Couloux A."/>
            <person name="Segurens B."/>
            <person name="Wincker P."/>
            <person name="D'Hont A."/>
            <person name="Scarpelli C."/>
            <person name="Weissenbach J."/>
            <person name="Salanoubat M."/>
            <person name="Quetier F."/>
            <person name="Yu Y."/>
            <person name="Kim H.R."/>
            <person name="Rambo T."/>
            <person name="Currie J."/>
            <person name="Collura K."/>
            <person name="Luo M."/>
            <person name="Yang T."/>
            <person name="Ammiraju J.S.S."/>
            <person name="Engler F."/>
            <person name="Soderlund C."/>
            <person name="Wing R.A."/>
            <person name="Palmer L.E."/>
            <person name="de la Bastide M."/>
            <person name="Spiegel L."/>
            <person name="Nascimento L."/>
            <person name="Zutavern T."/>
            <person name="O'Shaughnessy A."/>
            <person name="Dike S."/>
            <person name="Dedhia N."/>
            <person name="Preston R."/>
            <person name="Balija V."/>
            <person name="McCombie W.R."/>
            <person name="Chow T."/>
            <person name="Chen H."/>
            <person name="Chung M."/>
            <person name="Chen C."/>
            <person name="Shaw J."/>
            <person name="Wu H."/>
            <person name="Hsiao K."/>
            <person name="Chao Y."/>
            <person name="Chu M."/>
            <person name="Cheng C."/>
            <person name="Hour A."/>
            <person name="Lee P."/>
            <person name="Lin S."/>
            <person name="Lin Y."/>
            <person name="Liou J."/>
            <person name="Liu S."/>
            <person name="Hsing Y."/>
            <person name="Raghuvanshi S."/>
            <person name="Mohanty A."/>
            <person name="Bharti A.K."/>
            <person name="Gaur A."/>
            <person name="Gupta V."/>
            <person name="Kumar D."/>
            <person name="Ravi V."/>
            <person name="Vij S."/>
            <person name="Kapur A."/>
            <person name="Khurana P."/>
            <person name="Khurana P."/>
            <person name="Khurana J.P."/>
            <person name="Tyagi A.K."/>
            <person name="Gaikwad K."/>
            <person name="Singh A."/>
            <person name="Dalal V."/>
            <person name="Srivastava S."/>
            <person name="Dixit A."/>
            <person name="Pal A.K."/>
            <person name="Ghazi I.A."/>
            <person name="Yadav M."/>
            <person name="Pandit A."/>
            <person name="Bhargava A."/>
            <person name="Sureshbabu K."/>
            <person name="Batra K."/>
            <person name="Sharma T.R."/>
            <person name="Mohapatra T."/>
            <person name="Singh N.K."/>
            <person name="Messing J."/>
            <person name="Nelson A.B."/>
            <person name="Fuks G."/>
            <person name="Kavchok S."/>
            <person name="Keizer G."/>
            <person name="Linton E."/>
            <person name="Llaca V."/>
            <person name="Song R."/>
            <person name="Tanyolac B."/>
            <person name="Young S."/>
            <person name="Ho-Il K."/>
            <person name="Hahn J.H."/>
            <person name="Sangsakoo G."/>
            <person name="Vanavichit A."/>
            <person name="de Mattos Luiz.A.T."/>
            <person name="Zimmer P.D."/>
            <person name="Malone G."/>
            <person name="Dellagostin O."/>
            <person name="de Oliveira A.C."/>
            <person name="Bevan M."/>
            <person name="Bancroft I."/>
            <person name="Minx P."/>
            <person name="Cordum H."/>
            <person name="Wilson R."/>
            <person name="Cheng Z."/>
            <person name="Jin W."/>
            <person name="Jiang J."/>
            <person name="Leong S.A."/>
            <person name="Iwama H."/>
            <person name="Gojobori T."/>
            <person name="Itoh T."/>
            <person name="Niimura Y."/>
            <person name="Fujii Y."/>
            <person name="Habara T."/>
            <person name="Sakai H."/>
            <person name="Sato Y."/>
            <person name="Wilson G."/>
            <person name="Kumar K."/>
            <person name="McCouch S."/>
            <person name="Juretic N."/>
            <person name="Hoen D."/>
            <person name="Wright S."/>
            <person name="Bruskiewich R."/>
            <person name="Bureau T."/>
            <person name="Miyao A."/>
            <person name="Hirochika H."/>
            <person name="Nishikawa T."/>
            <person name="Kadowaki K."/>
            <person name="Sugiura M."/>
            <person name="Burr B."/>
            <person name="Sasaki T."/>
        </authorList>
    </citation>
    <scope>NUCLEOTIDE SEQUENCE [LARGE SCALE GENOMIC DNA]</scope>
    <source>
        <strain evidence="5">cv. Nipponbare</strain>
    </source>
</reference>
<evidence type="ECO:0000313" key="4">
    <source>
        <dbReference type="EMBL" id="BAT18105.1"/>
    </source>
</evidence>
<reference evidence="4 5" key="3">
    <citation type="journal article" date="2013" name="Rice">
        <title>Improvement of the Oryza sativa Nipponbare reference genome using next generation sequence and optical map data.</title>
        <authorList>
            <person name="Kawahara Y."/>
            <person name="de la Bastide M."/>
            <person name="Hamilton J.P."/>
            <person name="Kanamori H."/>
            <person name="McCombie W.R."/>
            <person name="Ouyang S."/>
            <person name="Schwartz D.C."/>
            <person name="Tanaka T."/>
            <person name="Wu J."/>
            <person name="Zhou S."/>
            <person name="Childs K.L."/>
            <person name="Davidson R.M."/>
            <person name="Lin H."/>
            <person name="Quesada-Ocampo L."/>
            <person name="Vaillancourt B."/>
            <person name="Sakai H."/>
            <person name="Lee S.S."/>
            <person name="Kim J."/>
            <person name="Numa H."/>
            <person name="Itoh T."/>
            <person name="Buell C.R."/>
            <person name="Matsumoto T."/>
        </authorList>
    </citation>
    <scope>NUCLEOTIDE SEQUENCE [LARGE SCALE GENOMIC DNA]</scope>
    <source>
        <strain evidence="5">cv. Nipponbare</strain>
    </source>
</reference>
<feature type="compositionally biased region" description="Low complexity" evidence="2">
    <location>
        <begin position="357"/>
        <end position="392"/>
    </location>
</feature>
<name>A0A0P0YD58_ORYSJ</name>
<feature type="region of interest" description="Disordered" evidence="2">
    <location>
        <begin position="133"/>
        <end position="171"/>
    </location>
</feature>
<organism evidence="4 5">
    <name type="scientific">Oryza sativa subsp. japonica</name>
    <name type="common">Rice</name>
    <dbReference type="NCBI Taxonomy" id="39947"/>
    <lineage>
        <taxon>Eukaryota</taxon>
        <taxon>Viridiplantae</taxon>
        <taxon>Streptophyta</taxon>
        <taxon>Embryophyta</taxon>
        <taxon>Tracheophyta</taxon>
        <taxon>Spermatophyta</taxon>
        <taxon>Magnoliopsida</taxon>
        <taxon>Liliopsida</taxon>
        <taxon>Poales</taxon>
        <taxon>Poaceae</taxon>
        <taxon>BOP clade</taxon>
        <taxon>Oryzoideae</taxon>
        <taxon>Oryzeae</taxon>
        <taxon>Oryzinae</taxon>
        <taxon>Oryza</taxon>
        <taxon>Oryza sativa</taxon>
    </lineage>
</organism>
<feature type="compositionally biased region" description="Basic and acidic residues" evidence="2">
    <location>
        <begin position="298"/>
        <end position="308"/>
    </location>
</feature>
<dbReference type="InterPro" id="IPR045320">
    <property type="entry name" value="JAGGED/SL1-like"/>
</dbReference>
<gene>
    <name evidence="4" type="ordered locus">Os12g0617000</name>
    <name evidence="4" type="ORF">OSNPB_120617000</name>
</gene>
<proteinExistence type="predicted"/>
<keyword evidence="1" id="KW-0863">Zinc-finger</keyword>
<dbReference type="AlphaFoldDB" id="A0A0P0YD58"/>
<dbReference type="PANTHER" id="PTHR45730:SF50">
    <property type="entry name" value="OS12G0617000 PROTEIN"/>
    <property type="match status" value="1"/>
</dbReference>
<dbReference type="SUPFAM" id="SSF57667">
    <property type="entry name" value="beta-beta-alpha zinc fingers"/>
    <property type="match status" value="1"/>
</dbReference>
<dbReference type="PaxDb" id="39947-A0A0P0YD58"/>
<keyword evidence="5" id="KW-1185">Reference proteome</keyword>
<sequence>MVRAPSGSGRPSTHLQLCNSRFRHCGFSFFCQKLLPQLSTYKQPPSSLDHPPAHHPFLITELSSVQFSSWKYISFLASFDNFQHKQNKVIKSSSRLVFFFLLWLSPMEAPPSLSIVDEDGFVIDLSLTLGLTSPPPSPGGASPSIPPGRGGGGGTSGGDNNRGSRGGGNGGGGGGVRLFPCLFCNKKFLKSQALGGHQNAHKKERSVGWNTHLYLPAGVAAATTTTTTTTAMAVPDMVGMPTHQMSSMALHSCRPHQGSHVTAADIATLAAPPHYTVDHGVAGIASGGGDSSVGWRQRQREAGGEKQRQPPPGAAPPAAAARPRGRLVLLPPGAAPPAATTTLPPHGGLAPLPPPDRAAASLRRCRTAAATVRRTTAARPARFVAAARPQQRGEGGGGGGEGDRRRGEGRKGEGGERKKEEGMKADTET</sequence>
<evidence type="ECO:0000256" key="2">
    <source>
        <dbReference type="SAM" id="MobiDB-lite"/>
    </source>
</evidence>
<dbReference type="PROSITE" id="PS00028">
    <property type="entry name" value="ZINC_FINGER_C2H2_1"/>
    <property type="match status" value="1"/>
</dbReference>
<keyword evidence="1" id="KW-0479">Metal-binding</keyword>
<dbReference type="GO" id="GO:0008270">
    <property type="term" value="F:zinc ion binding"/>
    <property type="evidence" value="ECO:0007669"/>
    <property type="project" value="UniProtKB-KW"/>
</dbReference>
<keyword evidence="1" id="KW-0862">Zinc</keyword>
<dbReference type="InterPro" id="IPR036236">
    <property type="entry name" value="Znf_C2H2_sf"/>
</dbReference>
<evidence type="ECO:0000256" key="1">
    <source>
        <dbReference type="PROSITE-ProRule" id="PRU00042"/>
    </source>
</evidence>
<dbReference type="eggNOG" id="ENOG502QTY7">
    <property type="taxonomic scope" value="Eukaryota"/>
</dbReference>
<feature type="compositionally biased region" description="Low complexity" evidence="2">
    <location>
        <begin position="316"/>
        <end position="350"/>
    </location>
</feature>
<dbReference type="EMBL" id="AP014968">
    <property type="protein sequence ID" value="BAT18105.1"/>
    <property type="molecule type" value="Genomic_DNA"/>
</dbReference>
<dbReference type="GO" id="GO:0003700">
    <property type="term" value="F:DNA-binding transcription factor activity"/>
    <property type="evidence" value="ECO:0007669"/>
    <property type="project" value="InterPro"/>
</dbReference>
<dbReference type="InterPro" id="IPR013087">
    <property type="entry name" value="Znf_C2H2_type"/>
</dbReference>
<feature type="domain" description="C2H2-type" evidence="3">
    <location>
        <begin position="179"/>
        <end position="206"/>
    </location>
</feature>
<feature type="compositionally biased region" description="Gly residues" evidence="2">
    <location>
        <begin position="148"/>
        <end position="157"/>
    </location>
</feature>
<evidence type="ECO:0000259" key="3">
    <source>
        <dbReference type="PROSITE" id="PS50157"/>
    </source>
</evidence>
<evidence type="ECO:0000313" key="5">
    <source>
        <dbReference type="Proteomes" id="UP000059680"/>
    </source>
</evidence>
<accession>A0A0P0YD58</accession>
<reference evidence="4 5" key="2">
    <citation type="journal article" date="2013" name="Plant Cell Physiol.">
        <title>Rice Annotation Project Database (RAP-DB): an integrative and interactive database for rice genomics.</title>
        <authorList>
            <person name="Sakai H."/>
            <person name="Lee S.S."/>
            <person name="Tanaka T."/>
            <person name="Numa H."/>
            <person name="Kim J."/>
            <person name="Kawahara Y."/>
            <person name="Wakimoto H."/>
            <person name="Yang C.C."/>
            <person name="Iwamoto M."/>
            <person name="Abe T."/>
            <person name="Yamada Y."/>
            <person name="Muto A."/>
            <person name="Inokuchi H."/>
            <person name="Ikemura T."/>
            <person name="Matsumoto T."/>
            <person name="Sasaki T."/>
            <person name="Itoh T."/>
        </authorList>
    </citation>
    <scope>NUCLEOTIDE SEQUENCE [LARGE SCALE GENOMIC DNA]</scope>
    <source>
        <strain evidence="5">cv. Nipponbare</strain>
    </source>
</reference>
<dbReference type="Proteomes" id="UP000059680">
    <property type="component" value="Chromosome 12"/>
</dbReference>
<feature type="compositionally biased region" description="Basic and acidic residues" evidence="2">
    <location>
        <begin position="401"/>
        <end position="429"/>
    </location>
</feature>
<dbReference type="InParanoid" id="A0A0P0YD58"/>
<protein>
    <submittedName>
        <fullName evidence="4">Os12g0617000 protein</fullName>
    </submittedName>
</protein>
<feature type="region of interest" description="Disordered" evidence="2">
    <location>
        <begin position="281"/>
        <end position="429"/>
    </location>
</feature>